<dbReference type="InterPro" id="IPR016166">
    <property type="entry name" value="FAD-bd_PCMH"/>
</dbReference>
<evidence type="ECO:0000259" key="12">
    <source>
        <dbReference type="PROSITE" id="PS51387"/>
    </source>
</evidence>
<dbReference type="AlphaFoldDB" id="A0A5M4FCY9"/>
<evidence type="ECO:0000256" key="3">
    <source>
        <dbReference type="ARBA" id="ARBA00022630"/>
    </source>
</evidence>
<dbReference type="InterPro" id="IPR036318">
    <property type="entry name" value="FAD-bd_PCMH-like_sf"/>
</dbReference>
<evidence type="ECO:0000259" key="11">
    <source>
        <dbReference type="PROSITE" id="PS51379"/>
    </source>
</evidence>
<dbReference type="PROSITE" id="PS00198">
    <property type="entry name" value="4FE4S_FER_1"/>
    <property type="match status" value="1"/>
</dbReference>
<dbReference type="SUPFAM" id="SSF46548">
    <property type="entry name" value="alpha-helical ferredoxin"/>
    <property type="match status" value="1"/>
</dbReference>
<dbReference type="EC" id="1.1.2.4" evidence="10"/>
<keyword evidence="8" id="KW-0408">Iron</keyword>
<dbReference type="Pfam" id="PF02754">
    <property type="entry name" value="CCG"/>
    <property type="match status" value="1"/>
</dbReference>
<accession>A0A5M4FCY9</accession>
<dbReference type="Gene3D" id="1.10.1060.10">
    <property type="entry name" value="Alpha-helical ferredoxin"/>
    <property type="match status" value="1"/>
</dbReference>
<dbReference type="SUPFAM" id="SSF56176">
    <property type="entry name" value="FAD-binding/transporter-associated domain-like"/>
    <property type="match status" value="1"/>
</dbReference>
<evidence type="ECO:0000256" key="8">
    <source>
        <dbReference type="ARBA" id="ARBA00023004"/>
    </source>
</evidence>
<proteinExistence type="inferred from homology"/>
<dbReference type="Gene3D" id="3.30.70.2740">
    <property type="match status" value="1"/>
</dbReference>
<evidence type="ECO:0000256" key="7">
    <source>
        <dbReference type="ARBA" id="ARBA00023002"/>
    </source>
</evidence>
<dbReference type="GO" id="GO:1903457">
    <property type="term" value="P:lactate catabolic process"/>
    <property type="evidence" value="ECO:0007669"/>
    <property type="project" value="TreeGrafter"/>
</dbReference>
<dbReference type="InterPro" id="IPR004017">
    <property type="entry name" value="Cys_rich_dom"/>
</dbReference>
<name>A0A5M4FCY9_9ACTN</name>
<dbReference type="Pfam" id="PF13183">
    <property type="entry name" value="Fer4_8"/>
    <property type="match status" value="1"/>
</dbReference>
<keyword evidence="14" id="KW-1185">Reference proteome</keyword>
<dbReference type="InterPro" id="IPR017896">
    <property type="entry name" value="4Fe4S_Fe-S-bd"/>
</dbReference>
<dbReference type="PROSITE" id="PS51379">
    <property type="entry name" value="4FE4S_FER_2"/>
    <property type="match status" value="1"/>
</dbReference>
<keyword evidence="5" id="KW-0274">FAD</keyword>
<dbReference type="PANTHER" id="PTHR11748:SF111">
    <property type="entry name" value="D-LACTATE DEHYDROGENASE, MITOCHONDRIAL-RELATED"/>
    <property type="match status" value="1"/>
</dbReference>
<dbReference type="InterPro" id="IPR017900">
    <property type="entry name" value="4Fe4S_Fe_S_CS"/>
</dbReference>
<dbReference type="Pfam" id="PF01565">
    <property type="entry name" value="FAD_binding_4"/>
    <property type="match status" value="1"/>
</dbReference>
<comment type="similarity">
    <text evidence="2">Belongs to the FAD-binding oxidoreductase/transferase type 4 family.</text>
</comment>
<keyword evidence="9" id="KW-0411">Iron-sulfur</keyword>
<feature type="domain" description="FAD-binding PCMH-type" evidence="12">
    <location>
        <begin position="38"/>
        <end position="266"/>
    </location>
</feature>
<dbReference type="InterPro" id="IPR004113">
    <property type="entry name" value="FAD-bd_oxidored_4_C"/>
</dbReference>
<evidence type="ECO:0000256" key="2">
    <source>
        <dbReference type="ARBA" id="ARBA00008000"/>
    </source>
</evidence>
<reference evidence="13" key="1">
    <citation type="submission" date="2019-09" db="EMBL/GenBank/DDBJ databases">
        <authorList>
            <person name="Li J."/>
        </authorList>
    </citation>
    <scope>NUCLEOTIDE SEQUENCE [LARGE SCALE GENOMIC DNA]</scope>
    <source>
        <strain evidence="13">JCM 14732</strain>
    </source>
</reference>
<feature type="domain" description="4Fe-4S ferredoxin-type" evidence="11">
    <location>
        <begin position="530"/>
        <end position="561"/>
    </location>
</feature>
<gene>
    <name evidence="13" type="ORF">ESP70_006835</name>
</gene>
<dbReference type="EMBL" id="SDPQ02000002">
    <property type="protein sequence ID" value="KAA1397119.1"/>
    <property type="molecule type" value="Genomic_DNA"/>
</dbReference>
<dbReference type="GO" id="GO:0046872">
    <property type="term" value="F:metal ion binding"/>
    <property type="evidence" value="ECO:0007669"/>
    <property type="project" value="UniProtKB-KW"/>
</dbReference>
<comment type="caution">
    <text evidence="13">The sequence shown here is derived from an EMBL/GenBank/DDBJ whole genome shotgun (WGS) entry which is preliminary data.</text>
</comment>
<evidence type="ECO:0000313" key="14">
    <source>
        <dbReference type="Proteomes" id="UP000380867"/>
    </source>
</evidence>
<evidence type="ECO:0000313" key="13">
    <source>
        <dbReference type="EMBL" id="KAA1397119.1"/>
    </source>
</evidence>
<evidence type="ECO:0000256" key="5">
    <source>
        <dbReference type="ARBA" id="ARBA00022827"/>
    </source>
</evidence>
<dbReference type="GO" id="GO:0008720">
    <property type="term" value="F:D-lactate dehydrogenase (NAD+) activity"/>
    <property type="evidence" value="ECO:0007669"/>
    <property type="project" value="TreeGrafter"/>
</dbReference>
<dbReference type="InterPro" id="IPR016169">
    <property type="entry name" value="FAD-bd_PCMH_sub2"/>
</dbReference>
<evidence type="ECO:0000256" key="9">
    <source>
        <dbReference type="ARBA" id="ARBA00023014"/>
    </source>
</evidence>
<evidence type="ECO:0000256" key="4">
    <source>
        <dbReference type="ARBA" id="ARBA00022723"/>
    </source>
</evidence>
<keyword evidence="4" id="KW-0479">Metal-binding</keyword>
<sequence length="933" mass="99305">MPDLSTDKTAALAHGWGDADVSVSLVDRRAMAHDASHFLMTPTAVVRPRTSDDVATAFRRAKELKTSVTFRSGGTSLSGQAGTSGVLLDTRRHFRAIDPSADGGRVTVEPGATVRAVNLRLSRTGHKLGPDPASEVACTVGGILANNSSGMECGIDTNAFQTIESMRVILPSGIQLDTGARDADDRLRLTEPDLYRGLLDLRGRIVANSASRDRIAQQYSMKNTMGYSLNAFTEFSEPSDILTHLMVGSEGTLAWIAEATFRTVALRPSAATALLIFPDVIAATRALPALVEHGAAAIELLDATSLRVSQTGTAALPELADIAVDQHTGLLVEIQGATHEALSARLNVMTSLLPELELVRPTRFTRDPKSRAALWKLRKGLYTAVAAARPPGSTALLEDVVVPVAALSDATADLTNLFDVHGYNGAVIFGHAKDGNLHFMINPRLDDPAELRTYEAFTEDLVDMILGHRGSLKAEHGTGRMMAPFVERQFGSELYSVMRQVKRLFDPDLLLSPGVVLTDDERIHVTDIKPVPMVNPLVDSCVECGYCEPVCPSADLTTTPRQRIALLRDISLASPADRAELESAFQHDAVATCAADSLCVTACPVGIDTGAAMKELRRDRLGTIAQRGGVFAARHFGSVVAGARGALTIASKLPEDVLDPLTATARRWGSDDWIPAAGANLPGPGPRRQARSDPGASFVLFPACVGSIFAAPADGVTGALTTLAARVGRSFVVPDAIAGLCCGTPWQSKGFVDGHPIMAARTLGALWEASDAGRLPIVCDATSCTQGLHASREVLDAEERARFESLRLVDAVTFARAELLPALQVKQRLSTVVVHPTCSSVHLGNTEDLTAIAHYLSDSVTVPDAWGCCGFAGDRGLLQPELTQSATKAESDEISATHFDAYVSSNLTCEMGMSRATGQAFEHVLVVLERLTR</sequence>
<comment type="cofactor">
    <cofactor evidence="1">
        <name>FAD</name>
        <dbReference type="ChEBI" id="CHEBI:57692"/>
    </cofactor>
</comment>
<dbReference type="InterPro" id="IPR016167">
    <property type="entry name" value="FAD-bd_PCMH_sub1"/>
</dbReference>
<dbReference type="Gene3D" id="3.30.43.10">
    <property type="entry name" value="Uridine Diphospho-n-acetylenolpyruvylglucosamine Reductase, domain 2"/>
    <property type="match status" value="1"/>
</dbReference>
<dbReference type="OrthoDB" id="9811557at2"/>
<keyword evidence="7" id="KW-0560">Oxidoreductase</keyword>
<evidence type="ECO:0000256" key="10">
    <source>
        <dbReference type="ARBA" id="ARBA00038897"/>
    </source>
</evidence>
<dbReference type="SUPFAM" id="SSF55103">
    <property type="entry name" value="FAD-linked oxidases, C-terminal domain"/>
    <property type="match status" value="1"/>
</dbReference>
<dbReference type="GO" id="GO:0004458">
    <property type="term" value="F:D-lactate dehydrogenase (cytochrome) activity"/>
    <property type="evidence" value="ECO:0007669"/>
    <property type="project" value="UniProtKB-EC"/>
</dbReference>
<keyword evidence="3" id="KW-0285">Flavoprotein</keyword>
<dbReference type="PANTHER" id="PTHR11748">
    <property type="entry name" value="D-LACTATE DEHYDROGENASE"/>
    <property type="match status" value="1"/>
</dbReference>
<protein>
    <recommendedName>
        <fullName evidence="10">D-lactate dehydrogenase (cytochrome)</fullName>
        <ecNumber evidence="10">1.1.2.4</ecNumber>
    </recommendedName>
</protein>
<dbReference type="Gene3D" id="3.30.465.10">
    <property type="match status" value="1"/>
</dbReference>
<dbReference type="PROSITE" id="PS51387">
    <property type="entry name" value="FAD_PCMH"/>
    <property type="match status" value="1"/>
</dbReference>
<organism evidence="13 14">
    <name type="scientific">Aeromicrobium ginsengisoli</name>
    <dbReference type="NCBI Taxonomy" id="363867"/>
    <lineage>
        <taxon>Bacteria</taxon>
        <taxon>Bacillati</taxon>
        <taxon>Actinomycetota</taxon>
        <taxon>Actinomycetes</taxon>
        <taxon>Propionibacteriales</taxon>
        <taxon>Nocardioidaceae</taxon>
        <taxon>Aeromicrobium</taxon>
    </lineage>
</organism>
<evidence type="ECO:0000256" key="1">
    <source>
        <dbReference type="ARBA" id="ARBA00001974"/>
    </source>
</evidence>
<dbReference type="InterPro" id="IPR006094">
    <property type="entry name" value="Oxid_FAD_bind_N"/>
</dbReference>
<evidence type="ECO:0000256" key="6">
    <source>
        <dbReference type="ARBA" id="ARBA00022946"/>
    </source>
</evidence>
<dbReference type="InterPro" id="IPR009051">
    <property type="entry name" value="Helical_ferredxn"/>
</dbReference>
<dbReference type="Proteomes" id="UP000380867">
    <property type="component" value="Unassembled WGS sequence"/>
</dbReference>
<dbReference type="Pfam" id="PF02913">
    <property type="entry name" value="FAD-oxidase_C"/>
    <property type="match status" value="1"/>
</dbReference>
<dbReference type="GO" id="GO:0071949">
    <property type="term" value="F:FAD binding"/>
    <property type="evidence" value="ECO:0007669"/>
    <property type="project" value="InterPro"/>
</dbReference>
<dbReference type="GO" id="GO:0051536">
    <property type="term" value="F:iron-sulfur cluster binding"/>
    <property type="evidence" value="ECO:0007669"/>
    <property type="project" value="UniProtKB-KW"/>
</dbReference>
<dbReference type="InterPro" id="IPR016164">
    <property type="entry name" value="FAD-linked_Oxase-like_C"/>
</dbReference>
<keyword evidence="6" id="KW-0809">Transit peptide</keyword>